<dbReference type="InterPro" id="IPR002347">
    <property type="entry name" value="SDR_fam"/>
</dbReference>
<comment type="similarity">
    <text evidence="1">Belongs to the short-chain dehydrogenases/reductases (SDR) family.</text>
</comment>
<dbReference type="PRINTS" id="PR00081">
    <property type="entry name" value="GDHRDH"/>
</dbReference>
<dbReference type="Gene3D" id="3.40.50.720">
    <property type="entry name" value="NAD(P)-binding Rossmann-like Domain"/>
    <property type="match status" value="1"/>
</dbReference>
<dbReference type="RefSeq" id="WP_110715524.1">
    <property type="nucleotide sequence ID" value="NZ_PGFS01000001.1"/>
</dbReference>
<dbReference type="PRINTS" id="PR00080">
    <property type="entry name" value="SDRFAMILY"/>
</dbReference>
<proteinExistence type="inferred from homology"/>
<reference evidence="4" key="1">
    <citation type="journal article" date="2015" name="Antonie Van Leeuwenhoek">
        <title>Comparative 16S rRNA signatures and multilocus sequence analysis for the genus Salinicola and description of Salinicola acroporae sp. nov., isolated from coral Acropora digitifera.</title>
        <authorList>
            <person name="Lepcha R.T."/>
            <person name="Poddar A."/>
            <person name="Schumann P."/>
            <person name="Das S.K."/>
        </authorList>
    </citation>
    <scope>NUCLEOTIDE SEQUENCE</scope>
    <source>
        <strain evidence="4">S4-41</strain>
    </source>
</reference>
<evidence type="ECO:0000313" key="5">
    <source>
        <dbReference type="Proteomes" id="UP001162135"/>
    </source>
</evidence>
<feature type="compositionally biased region" description="Basic and acidic residues" evidence="3">
    <location>
        <begin position="202"/>
        <end position="214"/>
    </location>
</feature>
<organism evidence="4 5">
    <name type="scientific">Salinicola acroporae</name>
    <dbReference type="NCBI Taxonomy" id="1541440"/>
    <lineage>
        <taxon>Bacteria</taxon>
        <taxon>Pseudomonadati</taxon>
        <taxon>Pseudomonadota</taxon>
        <taxon>Gammaproteobacteria</taxon>
        <taxon>Oceanospirillales</taxon>
        <taxon>Halomonadaceae</taxon>
        <taxon>Salinicola</taxon>
    </lineage>
</organism>
<name>A0ABT6I211_9GAMM</name>
<keyword evidence="5" id="KW-1185">Reference proteome</keyword>
<dbReference type="PANTHER" id="PTHR24321">
    <property type="entry name" value="DEHYDROGENASES, SHORT CHAIN"/>
    <property type="match status" value="1"/>
</dbReference>
<evidence type="ECO:0000313" key="4">
    <source>
        <dbReference type="EMBL" id="MDH4571666.1"/>
    </source>
</evidence>
<dbReference type="Proteomes" id="UP001162135">
    <property type="component" value="Unassembled WGS sequence"/>
</dbReference>
<dbReference type="PROSITE" id="PS00061">
    <property type="entry name" value="ADH_SHORT"/>
    <property type="match status" value="1"/>
</dbReference>
<reference evidence="4" key="2">
    <citation type="submission" date="2017-11" db="EMBL/GenBank/DDBJ databases">
        <authorList>
            <person name="Das S.K."/>
        </authorList>
    </citation>
    <scope>NUCLEOTIDE SEQUENCE</scope>
    <source>
        <strain evidence="4">S4-41</strain>
    </source>
</reference>
<evidence type="ECO:0000256" key="3">
    <source>
        <dbReference type="SAM" id="MobiDB-lite"/>
    </source>
</evidence>
<evidence type="ECO:0000256" key="2">
    <source>
        <dbReference type="ARBA" id="ARBA00023002"/>
    </source>
</evidence>
<accession>A0ABT6I211</accession>
<sequence length="258" mass="27630">MTIPLAIITGGAQGIGRATVELLLNEGWRVAAMDRDAEAVAELDEAHPASTLLSMAVDISDELQVKEAFHHLTHWQRENDQSTGVDLLVNNAGLADPVCGPIEALSLADWRLWQESHLTGAFLCTRAAVPGLRQRHGAIVNIASTRALQSEPHCESYAAAKGGLLSMTHALAVSLGPDIRVNAICPGWIETGPWQKNGRQTQADHRDIDRDQHPVGRVGEPADVAATVAFLASDKAGFITGQHISVDGGMTKKMIYAE</sequence>
<dbReference type="EMBL" id="PGFS01000001">
    <property type="protein sequence ID" value="MDH4571666.1"/>
    <property type="molecule type" value="Genomic_DNA"/>
</dbReference>
<dbReference type="SUPFAM" id="SSF51735">
    <property type="entry name" value="NAD(P)-binding Rossmann-fold domains"/>
    <property type="match status" value="1"/>
</dbReference>
<dbReference type="InterPro" id="IPR020904">
    <property type="entry name" value="Sc_DH/Rdtase_CS"/>
</dbReference>
<feature type="region of interest" description="Disordered" evidence="3">
    <location>
        <begin position="195"/>
        <end position="218"/>
    </location>
</feature>
<keyword evidence="2" id="KW-0560">Oxidoreductase</keyword>
<evidence type="ECO:0000256" key="1">
    <source>
        <dbReference type="ARBA" id="ARBA00006484"/>
    </source>
</evidence>
<protein>
    <submittedName>
        <fullName evidence="4">Short-chain dehydrogenase</fullName>
    </submittedName>
</protein>
<dbReference type="Pfam" id="PF13561">
    <property type="entry name" value="adh_short_C2"/>
    <property type="match status" value="1"/>
</dbReference>
<gene>
    <name evidence="4" type="ORF">CUR86_03735</name>
</gene>
<dbReference type="InterPro" id="IPR036291">
    <property type="entry name" value="NAD(P)-bd_dom_sf"/>
</dbReference>
<comment type="caution">
    <text evidence="4">The sequence shown here is derived from an EMBL/GenBank/DDBJ whole genome shotgun (WGS) entry which is preliminary data.</text>
</comment>
<dbReference type="PANTHER" id="PTHR24321:SF8">
    <property type="entry name" value="ESTRADIOL 17-BETA-DEHYDROGENASE 8-RELATED"/>
    <property type="match status" value="1"/>
</dbReference>